<proteinExistence type="inferred from homology"/>
<evidence type="ECO:0000256" key="3">
    <source>
        <dbReference type="ARBA" id="ARBA00023315"/>
    </source>
</evidence>
<dbReference type="Gene3D" id="3.40.47.10">
    <property type="match status" value="2"/>
</dbReference>
<evidence type="ECO:0000256" key="4">
    <source>
        <dbReference type="PIRSR" id="PIRSR000451-1"/>
    </source>
</evidence>
<gene>
    <name evidence="7" type="ORF">E2R66_08050</name>
</gene>
<evidence type="ECO:0000256" key="1">
    <source>
        <dbReference type="ARBA" id="ARBA00005531"/>
    </source>
</evidence>
<dbReference type="PIRSF" id="PIRSF000451">
    <property type="entry name" value="PKS_III"/>
    <property type="match status" value="1"/>
</dbReference>
<dbReference type="CDD" id="cd00831">
    <property type="entry name" value="CHS_like"/>
    <property type="match status" value="1"/>
</dbReference>
<protein>
    <submittedName>
        <fullName evidence="7">Type III polyketide synthase</fullName>
    </submittedName>
</protein>
<name>A0A4Y8SHR0_9SPHI</name>
<keyword evidence="2" id="KW-0808">Transferase</keyword>
<dbReference type="OrthoDB" id="9786288at2"/>
<dbReference type="GO" id="GO:0030639">
    <property type="term" value="P:polyketide biosynthetic process"/>
    <property type="evidence" value="ECO:0007669"/>
    <property type="project" value="TreeGrafter"/>
</dbReference>
<dbReference type="GO" id="GO:0016747">
    <property type="term" value="F:acyltransferase activity, transferring groups other than amino-acyl groups"/>
    <property type="evidence" value="ECO:0007669"/>
    <property type="project" value="InterPro"/>
</dbReference>
<dbReference type="RefSeq" id="WP_133228528.1">
    <property type="nucleotide sequence ID" value="NZ_SOZE01000006.1"/>
</dbReference>
<dbReference type="InterPro" id="IPR012328">
    <property type="entry name" value="Chalcone/stilbene_synt_C"/>
</dbReference>
<evidence type="ECO:0000313" key="8">
    <source>
        <dbReference type="Proteomes" id="UP000297540"/>
    </source>
</evidence>
<evidence type="ECO:0000256" key="2">
    <source>
        <dbReference type="ARBA" id="ARBA00022679"/>
    </source>
</evidence>
<dbReference type="EMBL" id="SOZE01000006">
    <property type="protein sequence ID" value="TFF38412.1"/>
    <property type="molecule type" value="Genomic_DNA"/>
</dbReference>
<keyword evidence="3" id="KW-0012">Acyltransferase</keyword>
<reference evidence="7 8" key="1">
    <citation type="journal article" date="2017" name="Int. J. Syst. Evol. Microbiol.">
        <title>Mucilaginibacterpsychrotolerans sp. nov., isolated from peatlands.</title>
        <authorList>
            <person name="Deng Y."/>
            <person name="Shen L."/>
            <person name="Xu B."/>
            <person name="Liu Y."/>
            <person name="Gu Z."/>
            <person name="Liu H."/>
            <person name="Zhou Y."/>
        </authorList>
    </citation>
    <scope>NUCLEOTIDE SEQUENCE [LARGE SCALE GENOMIC DNA]</scope>
    <source>
        <strain evidence="7 8">NH7-4</strain>
    </source>
</reference>
<dbReference type="Pfam" id="PF00195">
    <property type="entry name" value="Chal_sti_synt_N"/>
    <property type="match status" value="1"/>
</dbReference>
<dbReference type="Proteomes" id="UP000297540">
    <property type="component" value="Unassembled WGS sequence"/>
</dbReference>
<accession>A0A4Y8SHR0</accession>
<sequence>MSSLWDTLVLEKQFCLLFYYYINIIRPFNMPSIASVSGVSLPYKVKQQDVKAQARALFVEHFPQVDRLMPAFDNTEIVTRNFCKPITYYAEPNTFEQRNDDYITNALLYSVQAIEAVIAKAGINKDDITDLIFVSTTGLATPSMDALIINKMRLNPHINRIPVWGLGCGGGVSGMAKANTLAKANPDAIVLLVAVELCSLTLIKNDYSKSNFIGSSLFSDGVAAVIVKGDHHQTEKKINILANSSKLYYDSLEVMGWDFKDTGFKVLFSKDIPTFIHENIRGDIDSFLAKQNLQLSDIKNFVFHPGGKKVLDAYADALAVEGDFLHNTRQVMNENGNMSSVTVLYVLEKFLTEGYEDGYGLMLAMGPGFSSEMVLLDMKN</sequence>
<dbReference type="InterPro" id="IPR011141">
    <property type="entry name" value="Polyketide_synthase_type-III"/>
</dbReference>
<keyword evidence="8" id="KW-1185">Reference proteome</keyword>
<evidence type="ECO:0000259" key="5">
    <source>
        <dbReference type="Pfam" id="PF00195"/>
    </source>
</evidence>
<dbReference type="InterPro" id="IPR001099">
    <property type="entry name" value="Chalcone/stilbene_synt_N"/>
</dbReference>
<evidence type="ECO:0000259" key="6">
    <source>
        <dbReference type="Pfam" id="PF02797"/>
    </source>
</evidence>
<feature type="active site" description="Acyl-thioester intermediate" evidence="4">
    <location>
        <position position="168"/>
    </location>
</feature>
<evidence type="ECO:0000313" key="7">
    <source>
        <dbReference type="EMBL" id="TFF38412.1"/>
    </source>
</evidence>
<dbReference type="InterPro" id="IPR016039">
    <property type="entry name" value="Thiolase-like"/>
</dbReference>
<dbReference type="Pfam" id="PF02797">
    <property type="entry name" value="Chal_sti_synt_C"/>
    <property type="match status" value="1"/>
</dbReference>
<feature type="domain" description="Chalcone/stilbene synthase C-terminal" evidence="6">
    <location>
        <begin position="254"/>
        <end position="376"/>
    </location>
</feature>
<comment type="caution">
    <text evidence="7">The sequence shown here is derived from an EMBL/GenBank/DDBJ whole genome shotgun (WGS) entry which is preliminary data.</text>
</comment>
<dbReference type="AlphaFoldDB" id="A0A4Y8SHR0"/>
<dbReference type="PANTHER" id="PTHR11877:SF99">
    <property type="entry name" value="1,3,6,8-TETRAHYDROXYNAPHTHALENE SYNTHASE"/>
    <property type="match status" value="1"/>
</dbReference>
<dbReference type="PANTHER" id="PTHR11877">
    <property type="entry name" value="HYDROXYMETHYLGLUTARYL-COA SYNTHASE"/>
    <property type="match status" value="1"/>
</dbReference>
<organism evidence="7 8">
    <name type="scientific">Mucilaginibacter psychrotolerans</name>
    <dbReference type="NCBI Taxonomy" id="1524096"/>
    <lineage>
        <taxon>Bacteria</taxon>
        <taxon>Pseudomonadati</taxon>
        <taxon>Bacteroidota</taxon>
        <taxon>Sphingobacteriia</taxon>
        <taxon>Sphingobacteriales</taxon>
        <taxon>Sphingobacteriaceae</taxon>
        <taxon>Mucilaginibacter</taxon>
    </lineage>
</organism>
<dbReference type="SUPFAM" id="SSF53901">
    <property type="entry name" value="Thiolase-like"/>
    <property type="match status" value="2"/>
</dbReference>
<feature type="domain" description="Chalcone/stilbene synthase N-terminal" evidence="5">
    <location>
        <begin position="93"/>
        <end position="230"/>
    </location>
</feature>
<comment type="similarity">
    <text evidence="1">Belongs to the thiolase-like superfamily. Chalcone/stilbene synthases family.</text>
</comment>